<accession>A0A1M5VEN1</accession>
<feature type="domain" description="Chemotaxis methyl-accepting receptor HlyB-like 4HB MCP" evidence="2">
    <location>
        <begin position="12"/>
        <end position="56"/>
    </location>
</feature>
<keyword evidence="4" id="KW-1185">Reference proteome</keyword>
<dbReference type="RefSeq" id="WP_073338531.1">
    <property type="nucleotide sequence ID" value="NZ_FQXM01000011.1"/>
</dbReference>
<name>A0A1M5VEN1_9CLOT</name>
<keyword evidence="1" id="KW-0472">Membrane</keyword>
<evidence type="ECO:0000313" key="4">
    <source>
        <dbReference type="Proteomes" id="UP000184447"/>
    </source>
</evidence>
<dbReference type="EMBL" id="FQXM01000011">
    <property type="protein sequence ID" value="SHH73676.1"/>
    <property type="molecule type" value="Genomic_DNA"/>
</dbReference>
<dbReference type="Pfam" id="PF12729">
    <property type="entry name" value="4HB_MCP_1"/>
    <property type="match status" value="1"/>
</dbReference>
<organism evidence="3 4">
    <name type="scientific">Clostridium grantii DSM 8605</name>
    <dbReference type="NCBI Taxonomy" id="1121316"/>
    <lineage>
        <taxon>Bacteria</taxon>
        <taxon>Bacillati</taxon>
        <taxon>Bacillota</taxon>
        <taxon>Clostridia</taxon>
        <taxon>Eubacteriales</taxon>
        <taxon>Clostridiaceae</taxon>
        <taxon>Clostridium</taxon>
    </lineage>
</organism>
<keyword evidence="1" id="KW-0812">Transmembrane</keyword>
<gene>
    <name evidence="3" type="ORF">SAMN02745207_02253</name>
</gene>
<dbReference type="AlphaFoldDB" id="A0A1M5VEN1"/>
<dbReference type="STRING" id="1121316.SAMN02745207_02253"/>
<evidence type="ECO:0000256" key="1">
    <source>
        <dbReference type="SAM" id="Phobius"/>
    </source>
</evidence>
<dbReference type="InterPro" id="IPR024478">
    <property type="entry name" value="HlyB_4HB_MCP"/>
</dbReference>
<evidence type="ECO:0000313" key="3">
    <source>
        <dbReference type="EMBL" id="SHH73676.1"/>
    </source>
</evidence>
<keyword evidence="1" id="KW-1133">Transmembrane helix</keyword>
<protein>
    <submittedName>
        <fullName evidence="3">Four helix bundle sensory module for signal transduction</fullName>
    </submittedName>
</protein>
<reference evidence="3 4" key="1">
    <citation type="submission" date="2016-11" db="EMBL/GenBank/DDBJ databases">
        <authorList>
            <person name="Jaros S."/>
            <person name="Januszkiewicz K."/>
            <person name="Wedrychowicz H."/>
        </authorList>
    </citation>
    <scope>NUCLEOTIDE SEQUENCE [LARGE SCALE GENOMIC DNA]</scope>
    <source>
        <strain evidence="3 4">DSM 8605</strain>
    </source>
</reference>
<feature type="transmembrane region" description="Helical" evidence="1">
    <location>
        <begin position="20"/>
        <end position="38"/>
    </location>
</feature>
<sequence length="83" mass="9157">MNLLTKTKFFGNFKVSSKLITAFILVSLVTCLVGVVGTNSMKKINTNSLDLYKEAAEETAATSEKLANQSHLLKTEVNKFCRI</sequence>
<proteinExistence type="predicted"/>
<evidence type="ECO:0000259" key="2">
    <source>
        <dbReference type="Pfam" id="PF12729"/>
    </source>
</evidence>
<dbReference type="Proteomes" id="UP000184447">
    <property type="component" value="Unassembled WGS sequence"/>
</dbReference>